<organism evidence="1 2">
    <name type="scientific">Eimeria mitis</name>
    <dbReference type="NCBI Taxonomy" id="44415"/>
    <lineage>
        <taxon>Eukaryota</taxon>
        <taxon>Sar</taxon>
        <taxon>Alveolata</taxon>
        <taxon>Apicomplexa</taxon>
        <taxon>Conoidasida</taxon>
        <taxon>Coccidia</taxon>
        <taxon>Eucoccidiorida</taxon>
        <taxon>Eimeriorina</taxon>
        <taxon>Eimeriidae</taxon>
        <taxon>Eimeria</taxon>
    </lineage>
</organism>
<dbReference type="AlphaFoldDB" id="U6K922"/>
<dbReference type="OrthoDB" id="10596245at2759"/>
<keyword evidence="2" id="KW-1185">Reference proteome</keyword>
<evidence type="ECO:0000313" key="1">
    <source>
        <dbReference type="EMBL" id="CDJ31968.1"/>
    </source>
</evidence>
<accession>U6K922</accession>
<dbReference type="VEuPathDB" id="ToxoDB:EMH_0071250"/>
<sequence length="302" mass="35858">MQPHMKHQQQQQQQLFKEMFDVEEDGTCCLCLLNGCFRLQQPKGLLTHIHLSRPHIPSIPSDLLLQLQQQQQLQQQVLLQHFTATPFDLFVSLKLEIRGPARALCCNLPRILMPEEIYQQLQEEKRKEEERQQKQQQQQQQTVPVQQQDEEGLYLCQQEQQQQTLQEQPSLQQQQQQQQQMLQLQPGKGSGEDKCLIDWDKRWRHKTYEEGLYLCQQEQQQQTLQEQPSLQQQQQQQQMLQLQPGKGSGEDKCLIDWDKRWRHKTERRGVWIDSFGCLRLLSRLLSPLPFSFASSLAFFFLT</sequence>
<dbReference type="RefSeq" id="XP_013354533.1">
    <property type="nucleotide sequence ID" value="XM_013499079.1"/>
</dbReference>
<dbReference type="Proteomes" id="UP000030744">
    <property type="component" value="Unassembled WGS sequence"/>
</dbReference>
<proteinExistence type="predicted"/>
<protein>
    <submittedName>
        <fullName evidence="1">Uncharacterized protein</fullName>
    </submittedName>
</protein>
<dbReference type="EMBL" id="HG683735">
    <property type="protein sequence ID" value="CDJ31968.1"/>
    <property type="molecule type" value="Genomic_DNA"/>
</dbReference>
<dbReference type="GeneID" id="25381635"/>
<reference evidence="1" key="1">
    <citation type="submission" date="2013-10" db="EMBL/GenBank/DDBJ databases">
        <title>Genomic analysis of the causative agents of coccidiosis in chickens.</title>
        <authorList>
            <person name="Reid A.J."/>
            <person name="Blake D."/>
            <person name="Billington K."/>
            <person name="Browne H."/>
            <person name="Dunn M."/>
            <person name="Hung S."/>
            <person name="Kawahara F."/>
            <person name="Miranda-Saavedra D."/>
            <person name="Mourier T."/>
            <person name="Nagra H."/>
            <person name="Otto T.D."/>
            <person name="Rawlings N."/>
            <person name="Sanchez A."/>
            <person name="Sanders M."/>
            <person name="Subramaniam C."/>
            <person name="Tay Y."/>
            <person name="Dear P."/>
            <person name="Doerig C."/>
            <person name="Gruber A."/>
            <person name="Parkinson J."/>
            <person name="Shirley M."/>
            <person name="Wan K.L."/>
            <person name="Berriman M."/>
            <person name="Tomley F."/>
            <person name="Pain A."/>
        </authorList>
    </citation>
    <scope>NUCLEOTIDE SEQUENCE [LARGE SCALE GENOMIC DNA]</scope>
    <source>
        <strain evidence="1">Houghton</strain>
    </source>
</reference>
<evidence type="ECO:0000313" key="2">
    <source>
        <dbReference type="Proteomes" id="UP000030744"/>
    </source>
</evidence>
<gene>
    <name evidence="1" type="ORF">EMH_0071250</name>
</gene>
<name>U6K922_9EIME</name>
<reference evidence="1" key="2">
    <citation type="submission" date="2013-10" db="EMBL/GenBank/DDBJ databases">
        <authorList>
            <person name="Aslett M."/>
        </authorList>
    </citation>
    <scope>NUCLEOTIDE SEQUENCE [LARGE SCALE GENOMIC DNA]</scope>
    <source>
        <strain evidence="1">Houghton</strain>
    </source>
</reference>